<feature type="signal peptide" evidence="1">
    <location>
        <begin position="1"/>
        <end position="16"/>
    </location>
</feature>
<sequence>MERLLLAFVFIGTALACSPVPEPKVKGKGHDIVYVSLVTNQTYNPAGISTFLSDFSKTEIQQYSASVGNFSDLNCTNTDGYFTWTFKLTDANCSIVKAWVNQIVNSSSFYQYGETSCGNGNVTAYVVLITDQKYMPETVDYDMSFFNQTQIQPYSAYVGKFTDLNCTNVDGFFSYTFTLLNANCTNAKAWVWDIVYNGQYFLNGTVTCVHAGHASIPWEPTMTNDPASPGTSANDNLIEIKTPPTTTTTTATPPVMLPGGALPVAPVVIPYQSDYEETVEHVEESVSSFKSMSIMNL</sequence>
<protein>
    <submittedName>
        <fullName evidence="4">Flo11 domain-containing protein</fullName>
    </submittedName>
</protein>
<organism evidence="4">
    <name type="scientific">Haemonchus placei</name>
    <name type="common">Barber's pole worm</name>
    <dbReference type="NCBI Taxonomy" id="6290"/>
    <lineage>
        <taxon>Eukaryota</taxon>
        <taxon>Metazoa</taxon>
        <taxon>Ecdysozoa</taxon>
        <taxon>Nematoda</taxon>
        <taxon>Chromadorea</taxon>
        <taxon>Rhabditida</taxon>
        <taxon>Rhabditina</taxon>
        <taxon>Rhabditomorpha</taxon>
        <taxon>Strongyloidea</taxon>
        <taxon>Trichostrongylidae</taxon>
        <taxon>Haemonchus</taxon>
    </lineage>
</organism>
<evidence type="ECO:0000313" key="4">
    <source>
        <dbReference type="WBParaSite" id="HPLM_0000398201-mRNA-1"/>
    </source>
</evidence>
<evidence type="ECO:0000313" key="3">
    <source>
        <dbReference type="Proteomes" id="UP000268014"/>
    </source>
</evidence>
<reference evidence="4" key="1">
    <citation type="submission" date="2017-02" db="UniProtKB">
        <authorList>
            <consortium name="WormBaseParasite"/>
        </authorList>
    </citation>
    <scope>IDENTIFICATION</scope>
</reference>
<evidence type="ECO:0000256" key="1">
    <source>
        <dbReference type="SAM" id="SignalP"/>
    </source>
</evidence>
<feature type="chain" id="PRO_5043123342" evidence="1">
    <location>
        <begin position="17"/>
        <end position="297"/>
    </location>
</feature>
<evidence type="ECO:0000313" key="2">
    <source>
        <dbReference type="EMBL" id="VDO22105.1"/>
    </source>
</evidence>
<dbReference type="PROSITE" id="PS51257">
    <property type="entry name" value="PROKAR_LIPOPROTEIN"/>
    <property type="match status" value="1"/>
</dbReference>
<accession>A0A0N4W2L9</accession>
<dbReference type="InterPro" id="IPR035126">
    <property type="entry name" value="SCVP"/>
</dbReference>
<reference evidence="2 3" key="2">
    <citation type="submission" date="2018-11" db="EMBL/GenBank/DDBJ databases">
        <authorList>
            <consortium name="Pathogen Informatics"/>
        </authorList>
    </citation>
    <scope>NUCLEOTIDE SEQUENCE [LARGE SCALE GENOMIC DNA]</scope>
    <source>
        <strain evidence="2 3">MHpl1</strain>
    </source>
</reference>
<dbReference type="EMBL" id="UZAF01016162">
    <property type="protein sequence ID" value="VDO22105.1"/>
    <property type="molecule type" value="Genomic_DNA"/>
</dbReference>
<dbReference type="OMA" id="CTNAKAW"/>
<dbReference type="WBParaSite" id="HPLM_0000398201-mRNA-1">
    <property type="protein sequence ID" value="HPLM_0000398201-mRNA-1"/>
    <property type="gene ID" value="HPLM_0000398201"/>
</dbReference>
<dbReference type="Pfam" id="PF17619">
    <property type="entry name" value="SCVP"/>
    <property type="match status" value="2"/>
</dbReference>
<keyword evidence="1" id="KW-0732">Signal</keyword>
<proteinExistence type="predicted"/>
<keyword evidence="3" id="KW-1185">Reference proteome</keyword>
<gene>
    <name evidence="2" type="ORF">HPLM_LOCUS3974</name>
</gene>
<dbReference type="AlphaFoldDB" id="A0A0N4W2L9"/>
<dbReference type="OrthoDB" id="10287115at2759"/>
<dbReference type="Proteomes" id="UP000268014">
    <property type="component" value="Unassembled WGS sequence"/>
</dbReference>
<name>A0A0N4W2L9_HAEPC</name>